<dbReference type="Pfam" id="PF02470">
    <property type="entry name" value="MlaD"/>
    <property type="match status" value="1"/>
</dbReference>
<dbReference type="InterPro" id="IPR003399">
    <property type="entry name" value="Mce/MlaD"/>
</dbReference>
<reference evidence="3" key="1">
    <citation type="submission" date="2021-05" db="EMBL/GenBank/DDBJ databases">
        <title>Genome of Sphingobium sp. strain.</title>
        <authorList>
            <person name="Fan R."/>
        </authorList>
    </citation>
    <scope>NUCLEOTIDE SEQUENCE</scope>
    <source>
        <strain evidence="3">H33</strain>
    </source>
</reference>
<dbReference type="RefSeq" id="WP_214624809.1">
    <property type="nucleotide sequence ID" value="NZ_JAHGAW010000011.1"/>
</dbReference>
<gene>
    <name evidence="3" type="ORF">KK488_16540</name>
</gene>
<name>A0A9X1ISS8_9SPHN</name>
<keyword evidence="1" id="KW-0472">Membrane</keyword>
<dbReference type="AlphaFoldDB" id="A0A9X1ISS8"/>
<protein>
    <submittedName>
        <fullName evidence="3">MCE family protein</fullName>
    </submittedName>
</protein>
<feature type="transmembrane region" description="Helical" evidence="1">
    <location>
        <begin position="6"/>
        <end position="28"/>
    </location>
</feature>
<keyword evidence="1" id="KW-0812">Transmembrane</keyword>
<dbReference type="PANTHER" id="PTHR36698">
    <property type="entry name" value="BLL5892 PROTEIN"/>
    <property type="match status" value="1"/>
</dbReference>
<evidence type="ECO:0000313" key="3">
    <source>
        <dbReference type="EMBL" id="MBT2188565.1"/>
    </source>
</evidence>
<sequence>METRSNNVFVGVVVLILVAVTIGAAFWFSRIGEGSKREYDIFFKQAVNGLAKGSAVTYSGVPSGQVKLVELWPKDPEFVRVRIVVDRSTPVLQGTTATIDGGGFTGVSTIQLDGAVRGAPQIVCPDNNSEAVCPEGVPVIPTKPGALGQLLTSAPMLLQRLTTLTERLTEALDDKNLKHIAGILANVDKLSGDLAARGPDLAQTIVQARLTLESAAKAGDALAAAANNANELVNSEGKPLIGDLRATIRSAKTTLDSLDTTLKDAKPGVENFTQDTMPQIGLLVRDLRQMSRSILAITEKIDQQGAGGLIGSPALPDYKP</sequence>
<evidence type="ECO:0000256" key="1">
    <source>
        <dbReference type="SAM" id="Phobius"/>
    </source>
</evidence>
<keyword evidence="1" id="KW-1133">Transmembrane helix</keyword>
<accession>A0A9X1ISS8</accession>
<dbReference type="Proteomes" id="UP001138757">
    <property type="component" value="Unassembled WGS sequence"/>
</dbReference>
<organism evidence="3 4">
    <name type="scientific">Sphingobium nicotianae</name>
    <dbReference type="NCBI Taxonomy" id="2782607"/>
    <lineage>
        <taxon>Bacteria</taxon>
        <taxon>Pseudomonadati</taxon>
        <taxon>Pseudomonadota</taxon>
        <taxon>Alphaproteobacteria</taxon>
        <taxon>Sphingomonadales</taxon>
        <taxon>Sphingomonadaceae</taxon>
        <taxon>Sphingobium</taxon>
    </lineage>
</organism>
<evidence type="ECO:0000313" key="4">
    <source>
        <dbReference type="Proteomes" id="UP001138757"/>
    </source>
</evidence>
<feature type="domain" description="Mce/MlaD" evidence="2">
    <location>
        <begin position="37"/>
        <end position="113"/>
    </location>
</feature>
<dbReference type="EMBL" id="JAHGAW010000011">
    <property type="protein sequence ID" value="MBT2188565.1"/>
    <property type="molecule type" value="Genomic_DNA"/>
</dbReference>
<comment type="caution">
    <text evidence="3">The sequence shown here is derived from an EMBL/GenBank/DDBJ whole genome shotgun (WGS) entry which is preliminary data.</text>
</comment>
<proteinExistence type="predicted"/>
<evidence type="ECO:0000259" key="2">
    <source>
        <dbReference type="Pfam" id="PF02470"/>
    </source>
</evidence>
<keyword evidence="4" id="KW-1185">Reference proteome</keyword>
<dbReference type="PANTHER" id="PTHR36698:SF2">
    <property type="entry name" value="MCE_MLAD DOMAIN-CONTAINING PROTEIN"/>
    <property type="match status" value="1"/>
</dbReference>